<feature type="non-terminal residue" evidence="2">
    <location>
        <position position="1"/>
    </location>
</feature>
<dbReference type="EMBL" id="GECU01007608">
    <property type="protein sequence ID" value="JAT00099.1"/>
    <property type="molecule type" value="Transcribed_RNA"/>
</dbReference>
<evidence type="ECO:0000313" key="2">
    <source>
        <dbReference type="EMBL" id="JAT00099.1"/>
    </source>
</evidence>
<sequence>PTCDGIDCGEQKECIILDDIPTCVPELTCATINCIAGYTCVDRKCILDPCFDYECPDGEECYLEEVPCTHPPCRVPSCRPIDKCENSEDEECVKDQTCEGIDCGDQEECVILDGIPTCIPELTC</sequence>
<gene>
    <name evidence="2" type="ORF">g.7886</name>
</gene>
<dbReference type="SMART" id="SM00274">
    <property type="entry name" value="FOLN"/>
    <property type="match status" value="3"/>
</dbReference>
<feature type="domain" description="Follistatin-like" evidence="1">
    <location>
        <begin position="97"/>
        <end position="119"/>
    </location>
</feature>
<proteinExistence type="predicted"/>
<organism evidence="2">
    <name type="scientific">Homalodisca liturata</name>
    <dbReference type="NCBI Taxonomy" id="320908"/>
    <lineage>
        <taxon>Eukaryota</taxon>
        <taxon>Metazoa</taxon>
        <taxon>Ecdysozoa</taxon>
        <taxon>Arthropoda</taxon>
        <taxon>Hexapoda</taxon>
        <taxon>Insecta</taxon>
        <taxon>Pterygota</taxon>
        <taxon>Neoptera</taxon>
        <taxon>Paraneoptera</taxon>
        <taxon>Hemiptera</taxon>
        <taxon>Auchenorrhyncha</taxon>
        <taxon>Membracoidea</taxon>
        <taxon>Cicadellidae</taxon>
        <taxon>Cicadellinae</taxon>
        <taxon>Proconiini</taxon>
        <taxon>Homalodisca</taxon>
    </lineage>
</organism>
<name>A0A1B6JLI9_9HEMI</name>
<protein>
    <recommendedName>
        <fullName evidence="1">Follistatin-like domain-containing protein</fullName>
    </recommendedName>
</protein>
<evidence type="ECO:0000259" key="1">
    <source>
        <dbReference type="SMART" id="SM00274"/>
    </source>
</evidence>
<feature type="non-terminal residue" evidence="2">
    <location>
        <position position="124"/>
    </location>
</feature>
<dbReference type="AlphaFoldDB" id="A0A1B6JLI9"/>
<dbReference type="InterPro" id="IPR003645">
    <property type="entry name" value="Fol_N"/>
</dbReference>
<accession>A0A1B6JLI9</accession>
<feature type="domain" description="Follistatin-like" evidence="1">
    <location>
        <begin position="28"/>
        <end position="46"/>
    </location>
</feature>
<feature type="domain" description="Follistatin-like" evidence="1">
    <location>
        <begin position="2"/>
        <end position="24"/>
    </location>
</feature>
<reference evidence="2" key="1">
    <citation type="submission" date="2015-11" db="EMBL/GenBank/DDBJ databases">
        <title>De novo transcriptome assembly of four potential Pierce s Disease insect vectors from Arizona vineyards.</title>
        <authorList>
            <person name="Tassone E.E."/>
        </authorList>
    </citation>
    <scope>NUCLEOTIDE SEQUENCE</scope>
</reference>